<name>A0A238KMU2_9RHOB</name>
<accession>A0A238KMU2</accession>
<evidence type="ECO:0000313" key="2">
    <source>
        <dbReference type="EMBL" id="SMX43980.1"/>
    </source>
</evidence>
<sequence length="118" mass="12229">MKTLALTTAIILGVAAPVLAGGPTASQIQEQIALESDDGNERFFAEYVAERGTTHGTVVVSSRNTAGNSADQIFARIAAESDDSNERFFAGSPVTVFHSAGGVNAKAVEIFAKLAAED</sequence>
<keyword evidence="1" id="KW-0732">Signal</keyword>
<keyword evidence="3" id="KW-1185">Reference proteome</keyword>
<gene>
    <name evidence="2" type="ORF">COL8621_02428</name>
</gene>
<dbReference type="Proteomes" id="UP000202922">
    <property type="component" value="Unassembled WGS sequence"/>
</dbReference>
<evidence type="ECO:0000256" key="1">
    <source>
        <dbReference type="SAM" id="SignalP"/>
    </source>
</evidence>
<protein>
    <submittedName>
        <fullName evidence="2">Uncharacterized protein</fullName>
    </submittedName>
</protein>
<dbReference type="AlphaFoldDB" id="A0A238KMU2"/>
<dbReference type="EMBL" id="FXYE01000002">
    <property type="protein sequence ID" value="SMX43980.1"/>
    <property type="molecule type" value="Genomic_DNA"/>
</dbReference>
<feature type="signal peptide" evidence="1">
    <location>
        <begin position="1"/>
        <end position="20"/>
    </location>
</feature>
<dbReference type="RefSeq" id="WP_093967583.1">
    <property type="nucleotide sequence ID" value="NZ_FXYE01000002.1"/>
</dbReference>
<organism evidence="2 3">
    <name type="scientific">Actibacterium lipolyticum</name>
    <dbReference type="NCBI Taxonomy" id="1524263"/>
    <lineage>
        <taxon>Bacteria</taxon>
        <taxon>Pseudomonadati</taxon>
        <taxon>Pseudomonadota</taxon>
        <taxon>Alphaproteobacteria</taxon>
        <taxon>Rhodobacterales</taxon>
        <taxon>Roseobacteraceae</taxon>
        <taxon>Actibacterium</taxon>
    </lineage>
</organism>
<proteinExistence type="predicted"/>
<reference evidence="3" key="1">
    <citation type="submission" date="2017-05" db="EMBL/GenBank/DDBJ databases">
        <authorList>
            <person name="Rodrigo-Torres L."/>
            <person name="Arahal R. D."/>
            <person name="Lucena T."/>
        </authorList>
    </citation>
    <scope>NUCLEOTIDE SEQUENCE [LARGE SCALE GENOMIC DNA]</scope>
    <source>
        <strain evidence="3">CECT 8621</strain>
    </source>
</reference>
<feature type="chain" id="PRO_5012873111" evidence="1">
    <location>
        <begin position="21"/>
        <end position="118"/>
    </location>
</feature>
<evidence type="ECO:0000313" key="3">
    <source>
        <dbReference type="Proteomes" id="UP000202922"/>
    </source>
</evidence>